<keyword evidence="4" id="KW-0804">Transcription</keyword>
<dbReference type="AlphaFoldDB" id="A0ABD4SW85"/>
<reference evidence="6 7" key="1">
    <citation type="submission" date="2021-10" db="EMBL/GenBank/DDBJ databases">
        <title>Whole-genome sequencing analysis of Laribacter hongkongensis: virulence gene profiles, carbohydrate-active enzyme prediction, and antimicrobial resistance characterization.</title>
        <authorList>
            <person name="Yuan P."/>
            <person name="Zhan Y."/>
            <person name="Chen D."/>
        </authorList>
    </citation>
    <scope>NUCLEOTIDE SEQUENCE [LARGE SCALE GENOMIC DNA]</scope>
    <source>
        <strain evidence="6 7">W67</strain>
    </source>
</reference>
<evidence type="ECO:0000313" key="7">
    <source>
        <dbReference type="Proteomes" id="UP001200247"/>
    </source>
</evidence>
<evidence type="ECO:0000256" key="2">
    <source>
        <dbReference type="ARBA" id="ARBA00023015"/>
    </source>
</evidence>
<dbReference type="GO" id="GO:0003677">
    <property type="term" value="F:DNA binding"/>
    <property type="evidence" value="ECO:0007669"/>
    <property type="project" value="UniProtKB-KW"/>
</dbReference>
<name>A0ABD4SW85_9NEIS</name>
<dbReference type="InterPro" id="IPR038722">
    <property type="entry name" value="Ner_HTH_dom"/>
</dbReference>
<dbReference type="Proteomes" id="UP001200247">
    <property type="component" value="Unassembled WGS sequence"/>
</dbReference>
<comment type="similarity">
    <text evidence="1">Belongs to the ner transcriptional regulatory family.</text>
</comment>
<dbReference type="SUPFAM" id="SSF47413">
    <property type="entry name" value="lambda repressor-like DNA-binding domains"/>
    <property type="match status" value="1"/>
</dbReference>
<evidence type="ECO:0000256" key="3">
    <source>
        <dbReference type="ARBA" id="ARBA00023125"/>
    </source>
</evidence>
<accession>A0ABD4SW85</accession>
<feature type="domain" description="Ner winged helix-turn-helix DNA-binding" evidence="5">
    <location>
        <begin position="14"/>
        <end position="80"/>
    </location>
</feature>
<dbReference type="EMBL" id="JAJAXM010000035">
    <property type="protein sequence ID" value="MCG9027049.1"/>
    <property type="molecule type" value="Genomic_DNA"/>
</dbReference>
<organism evidence="6 7">
    <name type="scientific">Laribacter hongkongensis</name>
    <dbReference type="NCBI Taxonomy" id="168471"/>
    <lineage>
        <taxon>Bacteria</taxon>
        <taxon>Pseudomonadati</taxon>
        <taxon>Pseudomonadota</taxon>
        <taxon>Betaproteobacteria</taxon>
        <taxon>Neisseriales</taxon>
        <taxon>Aquaspirillaceae</taxon>
        <taxon>Laribacter</taxon>
    </lineage>
</organism>
<evidence type="ECO:0000256" key="4">
    <source>
        <dbReference type="ARBA" id="ARBA00023163"/>
    </source>
</evidence>
<keyword evidence="2" id="KW-0805">Transcription regulation</keyword>
<evidence type="ECO:0000313" key="6">
    <source>
        <dbReference type="EMBL" id="MCG9027049.1"/>
    </source>
</evidence>
<dbReference type="RefSeq" id="WP_239859570.1">
    <property type="nucleotide sequence ID" value="NZ_JAJAXM010000035.1"/>
</dbReference>
<protein>
    <submittedName>
        <fullName evidence="6">Helix-turn-helix domain-containing protein</fullName>
    </submittedName>
</protein>
<dbReference type="Gene3D" id="1.10.260.40">
    <property type="entry name" value="lambda repressor-like DNA-binding domains"/>
    <property type="match status" value="1"/>
</dbReference>
<comment type="caution">
    <text evidence="6">The sequence shown here is derived from an EMBL/GenBank/DDBJ whole genome shotgun (WGS) entry which is preliminary data.</text>
</comment>
<sequence>MSALTHPKKAVLEDWHRADIVAALHKKGWSLRELSLQHGLSPHTLKSALDRSYPKCERIIAAALGMEPEAIWARRYAIRNFKPVFPARSPAAANTRKACPAS</sequence>
<proteinExistence type="inferred from homology"/>
<gene>
    <name evidence="6" type="ORF">LH440_14275</name>
</gene>
<evidence type="ECO:0000259" key="5">
    <source>
        <dbReference type="Pfam" id="PF13693"/>
    </source>
</evidence>
<keyword evidence="3" id="KW-0238">DNA-binding</keyword>
<dbReference type="Pfam" id="PF13693">
    <property type="entry name" value="HTH_35"/>
    <property type="match status" value="1"/>
</dbReference>
<dbReference type="InterPro" id="IPR010982">
    <property type="entry name" value="Lambda_DNA-bd_dom_sf"/>
</dbReference>
<evidence type="ECO:0000256" key="1">
    <source>
        <dbReference type="ARBA" id="ARBA00006157"/>
    </source>
</evidence>